<dbReference type="EnsemblFungi" id="MAPG_11586T0">
    <property type="protein sequence ID" value="MAPG_11586T0"/>
    <property type="gene ID" value="MAPG_11586"/>
</dbReference>
<evidence type="ECO:0000313" key="3">
    <source>
        <dbReference type="Proteomes" id="UP000011715"/>
    </source>
</evidence>
<reference evidence="3" key="1">
    <citation type="submission" date="2010-05" db="EMBL/GenBank/DDBJ databases">
        <title>The genome sequence of Magnaporthe poae strain ATCC 64411.</title>
        <authorList>
            <person name="Ma L.-J."/>
            <person name="Dead R."/>
            <person name="Young S."/>
            <person name="Zeng Q."/>
            <person name="Koehrsen M."/>
            <person name="Alvarado L."/>
            <person name="Berlin A."/>
            <person name="Chapman S.B."/>
            <person name="Chen Z."/>
            <person name="Freedman E."/>
            <person name="Gellesch M."/>
            <person name="Goldberg J."/>
            <person name="Griggs A."/>
            <person name="Gujja S."/>
            <person name="Heilman E.R."/>
            <person name="Heiman D."/>
            <person name="Hepburn T."/>
            <person name="Howarth C."/>
            <person name="Jen D."/>
            <person name="Larson L."/>
            <person name="Mehta T."/>
            <person name="Neiman D."/>
            <person name="Pearson M."/>
            <person name="Roberts A."/>
            <person name="Saif S."/>
            <person name="Shea T."/>
            <person name="Shenoy N."/>
            <person name="Sisk P."/>
            <person name="Stolte C."/>
            <person name="Sykes S."/>
            <person name="Walk T."/>
            <person name="White J."/>
            <person name="Yandava C."/>
            <person name="Haas B."/>
            <person name="Nusbaum C."/>
            <person name="Birren B."/>
        </authorList>
    </citation>
    <scope>NUCLEOTIDE SEQUENCE [LARGE SCALE GENOMIC DNA]</scope>
    <source>
        <strain evidence="3">ATCC 64411 / 73-15</strain>
    </source>
</reference>
<dbReference type="EMBL" id="GL876982">
    <property type="protein sequence ID" value="KLU92641.1"/>
    <property type="molecule type" value="Genomic_DNA"/>
</dbReference>
<protein>
    <submittedName>
        <fullName evidence="1 2">Uncharacterized protein</fullName>
    </submittedName>
</protein>
<proteinExistence type="predicted"/>
<sequence>MLMSVAVATFVAIAVSVAVTTLLRLLKEAASLGPSDDPVVLYAAMLRVKVDLGASLAGTWINHLRRDRRYVVPPSGRDLAPGANMAPKPSHLHVRLASVNYQYAVGTDDRYFGCCQSDGFKCQTTTGCVPATAAPAPSGD</sequence>
<gene>
    <name evidence="1" type="ORF">MAPG_11586</name>
</gene>
<reference evidence="2" key="4">
    <citation type="journal article" date="2015" name="G3 (Bethesda)">
        <title>Genome sequences of three phytopathogenic species of the Magnaporthaceae family of fungi.</title>
        <authorList>
            <person name="Okagaki L.H."/>
            <person name="Nunes C.C."/>
            <person name="Sailsbery J."/>
            <person name="Clay B."/>
            <person name="Brown D."/>
            <person name="John T."/>
            <person name="Oh Y."/>
            <person name="Young N."/>
            <person name="Fitzgerald M."/>
            <person name="Haas B.J."/>
            <person name="Zeng Q."/>
            <person name="Young S."/>
            <person name="Adiconis X."/>
            <person name="Fan L."/>
            <person name="Levin J.Z."/>
            <person name="Mitchell T.K."/>
            <person name="Okubara P.A."/>
            <person name="Farman M.L."/>
            <person name="Kohn L.M."/>
            <person name="Birren B."/>
            <person name="Ma L.-J."/>
            <person name="Dean R.A."/>
        </authorList>
    </citation>
    <scope>NUCLEOTIDE SEQUENCE</scope>
    <source>
        <strain evidence="2">ATCC 64411 / 73-15</strain>
    </source>
</reference>
<evidence type="ECO:0000313" key="1">
    <source>
        <dbReference type="EMBL" id="KLU92641.1"/>
    </source>
</evidence>
<evidence type="ECO:0000313" key="2">
    <source>
        <dbReference type="EnsemblFungi" id="MAPG_11586T0"/>
    </source>
</evidence>
<organism evidence="2 3">
    <name type="scientific">Magnaporthiopsis poae (strain ATCC 64411 / 73-15)</name>
    <name type="common">Kentucky bluegrass fungus</name>
    <name type="synonym">Magnaporthe poae</name>
    <dbReference type="NCBI Taxonomy" id="644358"/>
    <lineage>
        <taxon>Eukaryota</taxon>
        <taxon>Fungi</taxon>
        <taxon>Dikarya</taxon>
        <taxon>Ascomycota</taxon>
        <taxon>Pezizomycotina</taxon>
        <taxon>Sordariomycetes</taxon>
        <taxon>Sordariomycetidae</taxon>
        <taxon>Magnaporthales</taxon>
        <taxon>Magnaporthaceae</taxon>
        <taxon>Magnaporthiopsis</taxon>
    </lineage>
</organism>
<dbReference type="Proteomes" id="UP000011715">
    <property type="component" value="Unassembled WGS sequence"/>
</dbReference>
<reference evidence="1" key="3">
    <citation type="submission" date="2011-03" db="EMBL/GenBank/DDBJ databases">
        <title>Annotation of Magnaporthe poae ATCC 64411.</title>
        <authorList>
            <person name="Ma L.-J."/>
            <person name="Dead R."/>
            <person name="Young S.K."/>
            <person name="Zeng Q."/>
            <person name="Gargeya S."/>
            <person name="Fitzgerald M."/>
            <person name="Haas B."/>
            <person name="Abouelleil A."/>
            <person name="Alvarado L."/>
            <person name="Arachchi H.M."/>
            <person name="Berlin A."/>
            <person name="Brown A."/>
            <person name="Chapman S.B."/>
            <person name="Chen Z."/>
            <person name="Dunbar C."/>
            <person name="Freedman E."/>
            <person name="Gearin G."/>
            <person name="Gellesch M."/>
            <person name="Goldberg J."/>
            <person name="Griggs A."/>
            <person name="Gujja S."/>
            <person name="Heiman D."/>
            <person name="Howarth C."/>
            <person name="Larson L."/>
            <person name="Lui A."/>
            <person name="MacDonald P.J.P."/>
            <person name="Mehta T."/>
            <person name="Montmayeur A."/>
            <person name="Murphy C."/>
            <person name="Neiman D."/>
            <person name="Pearson M."/>
            <person name="Priest M."/>
            <person name="Roberts A."/>
            <person name="Saif S."/>
            <person name="Shea T."/>
            <person name="Shenoy N."/>
            <person name="Sisk P."/>
            <person name="Stolte C."/>
            <person name="Sykes S."/>
            <person name="Yandava C."/>
            <person name="Wortman J."/>
            <person name="Nusbaum C."/>
            <person name="Birren B."/>
        </authorList>
    </citation>
    <scope>NUCLEOTIDE SEQUENCE</scope>
    <source>
        <strain evidence="1">ATCC 64411</strain>
    </source>
</reference>
<dbReference type="VEuPathDB" id="FungiDB:MAPG_11586"/>
<accession>A0A0C4EFN4</accession>
<dbReference type="AlphaFoldDB" id="A0A0C4EFN4"/>
<keyword evidence="3" id="KW-1185">Reference proteome</keyword>
<reference evidence="1" key="2">
    <citation type="submission" date="2010-05" db="EMBL/GenBank/DDBJ databases">
        <title>The Genome Sequence of Magnaporthe poae strain ATCC 64411.</title>
        <authorList>
            <consortium name="The Broad Institute Genome Sequencing Platform"/>
            <consortium name="Broad Institute Genome Sequencing Center for Infectious Disease"/>
            <person name="Ma L.-J."/>
            <person name="Dead R."/>
            <person name="Young S."/>
            <person name="Zeng Q."/>
            <person name="Koehrsen M."/>
            <person name="Alvarado L."/>
            <person name="Berlin A."/>
            <person name="Chapman S.B."/>
            <person name="Chen Z."/>
            <person name="Freedman E."/>
            <person name="Gellesch M."/>
            <person name="Goldberg J."/>
            <person name="Griggs A."/>
            <person name="Gujja S."/>
            <person name="Heilman E.R."/>
            <person name="Heiman D."/>
            <person name="Hepburn T."/>
            <person name="Howarth C."/>
            <person name="Jen D."/>
            <person name="Larson L."/>
            <person name="Mehta T."/>
            <person name="Neiman D."/>
            <person name="Pearson M."/>
            <person name="Roberts A."/>
            <person name="Saif S."/>
            <person name="Shea T."/>
            <person name="Shenoy N."/>
            <person name="Sisk P."/>
            <person name="Stolte C."/>
            <person name="Sykes S."/>
            <person name="Walk T."/>
            <person name="White J."/>
            <person name="Yandava C."/>
            <person name="Haas B."/>
            <person name="Nusbaum C."/>
            <person name="Birren B."/>
        </authorList>
    </citation>
    <scope>NUCLEOTIDE SEQUENCE</scope>
    <source>
        <strain evidence="1">ATCC 64411</strain>
    </source>
</reference>
<name>A0A0C4EFN4_MAGP6</name>
<dbReference type="EMBL" id="ADBL01002852">
    <property type="status" value="NOT_ANNOTATED_CDS"/>
    <property type="molecule type" value="Genomic_DNA"/>
</dbReference>
<reference evidence="2" key="5">
    <citation type="submission" date="2015-06" db="UniProtKB">
        <authorList>
            <consortium name="EnsemblFungi"/>
        </authorList>
    </citation>
    <scope>IDENTIFICATION</scope>
    <source>
        <strain evidence="2">ATCC 64411</strain>
    </source>
</reference>